<dbReference type="PANTHER" id="PTHR42796:SF4">
    <property type="entry name" value="FUMARYLACETOACETATE HYDROLASE DOMAIN-CONTAINING PROTEIN 2A"/>
    <property type="match status" value="1"/>
</dbReference>
<sequence>MQLAALRTSRGETVAAVSAGGGWAVVDGATDISSLVSRVNWRSDADAALASGRRITGADALFANPLPNPAKVICCGLNYADHIAETGREVPEFPTLFAKFADTLTGPDADITVTDSTAVDWEAELAVVIGSPLRHGDRAAAQAAILGYTIANDISMRDWQSRTLQWFQGKAFDATTPVGPVIVTADEFDPADGAEITCHIGDELMQRSDTARLVFDAPALVSYSSGFTALAPGDLVLTGTPGGVGLGRKPRRYLADQEVVITRIAGIGELRNRIVLGDRIITNEERHES</sequence>
<evidence type="ECO:0000313" key="5">
    <source>
        <dbReference type="Proteomes" id="UP000198891"/>
    </source>
</evidence>
<name>A0A1H3KVH5_9MICO</name>
<keyword evidence="2" id="KW-0479">Metal-binding</keyword>
<proteinExistence type="inferred from homology"/>
<dbReference type="Gene3D" id="3.90.850.10">
    <property type="entry name" value="Fumarylacetoacetase-like, C-terminal domain"/>
    <property type="match status" value="1"/>
</dbReference>
<dbReference type="Proteomes" id="UP000198891">
    <property type="component" value="Unassembled WGS sequence"/>
</dbReference>
<organism evidence="4 5">
    <name type="scientific">Herbiconiux ginsengi</name>
    <dbReference type="NCBI Taxonomy" id="381665"/>
    <lineage>
        <taxon>Bacteria</taxon>
        <taxon>Bacillati</taxon>
        <taxon>Actinomycetota</taxon>
        <taxon>Actinomycetes</taxon>
        <taxon>Micrococcales</taxon>
        <taxon>Microbacteriaceae</taxon>
        <taxon>Herbiconiux</taxon>
    </lineage>
</organism>
<accession>A0A1H3KVH5</accession>
<feature type="domain" description="Fumarylacetoacetase-like C-terminal" evidence="3">
    <location>
        <begin position="71"/>
        <end position="275"/>
    </location>
</feature>
<comment type="similarity">
    <text evidence="1">Belongs to the FAH family.</text>
</comment>
<dbReference type="Pfam" id="PF01557">
    <property type="entry name" value="FAA_hydrolase"/>
    <property type="match status" value="1"/>
</dbReference>
<evidence type="ECO:0000256" key="2">
    <source>
        <dbReference type="ARBA" id="ARBA00022723"/>
    </source>
</evidence>
<dbReference type="InterPro" id="IPR036663">
    <property type="entry name" value="Fumarylacetoacetase_C_sf"/>
</dbReference>
<reference evidence="4 5" key="1">
    <citation type="submission" date="2016-10" db="EMBL/GenBank/DDBJ databases">
        <authorList>
            <person name="de Groot N.N."/>
        </authorList>
    </citation>
    <scope>NUCLEOTIDE SEQUENCE [LARGE SCALE GENOMIC DNA]</scope>
    <source>
        <strain evidence="4 5">CGMCC 4.3491</strain>
    </source>
</reference>
<dbReference type="InterPro" id="IPR051121">
    <property type="entry name" value="FAH"/>
</dbReference>
<gene>
    <name evidence="4" type="ORF">SAMN05216554_0709</name>
</gene>
<dbReference type="GO" id="GO:0046872">
    <property type="term" value="F:metal ion binding"/>
    <property type="evidence" value="ECO:0007669"/>
    <property type="project" value="UniProtKB-KW"/>
</dbReference>
<dbReference type="GO" id="GO:0044281">
    <property type="term" value="P:small molecule metabolic process"/>
    <property type="evidence" value="ECO:0007669"/>
    <property type="project" value="UniProtKB-ARBA"/>
</dbReference>
<dbReference type="AlphaFoldDB" id="A0A1H3KVH5"/>
<evidence type="ECO:0000259" key="3">
    <source>
        <dbReference type="Pfam" id="PF01557"/>
    </source>
</evidence>
<evidence type="ECO:0000313" key="4">
    <source>
        <dbReference type="EMBL" id="SDY55989.1"/>
    </source>
</evidence>
<dbReference type="SUPFAM" id="SSF56529">
    <property type="entry name" value="FAH"/>
    <property type="match status" value="1"/>
</dbReference>
<keyword evidence="5" id="KW-1185">Reference proteome</keyword>
<dbReference type="STRING" id="381665.SAMN05216554_0709"/>
<dbReference type="EMBL" id="FNPZ01000001">
    <property type="protein sequence ID" value="SDY55989.1"/>
    <property type="molecule type" value="Genomic_DNA"/>
</dbReference>
<dbReference type="InterPro" id="IPR011234">
    <property type="entry name" value="Fumarylacetoacetase-like_C"/>
</dbReference>
<dbReference type="OrthoDB" id="9805307at2"/>
<dbReference type="PANTHER" id="PTHR42796">
    <property type="entry name" value="FUMARYLACETOACETATE HYDROLASE DOMAIN-CONTAINING PROTEIN 2A-RELATED"/>
    <property type="match status" value="1"/>
</dbReference>
<protein>
    <submittedName>
        <fullName evidence="4">2-keto-4-pentenoate hydratase/2-oxohepta-3-ene-1,7-dioic acid hydratase (Catechol pathway)</fullName>
    </submittedName>
</protein>
<dbReference type="GO" id="GO:0003824">
    <property type="term" value="F:catalytic activity"/>
    <property type="evidence" value="ECO:0007669"/>
    <property type="project" value="InterPro"/>
</dbReference>
<dbReference type="RefSeq" id="WP_092548814.1">
    <property type="nucleotide sequence ID" value="NZ_FNPZ01000001.1"/>
</dbReference>
<evidence type="ECO:0000256" key="1">
    <source>
        <dbReference type="ARBA" id="ARBA00010211"/>
    </source>
</evidence>